<dbReference type="STRING" id="1464122.SAMN05421737_103256"/>
<dbReference type="SUPFAM" id="SSF158221">
    <property type="entry name" value="YnzC-like"/>
    <property type="match status" value="1"/>
</dbReference>
<feature type="region of interest" description="Disordered" evidence="3">
    <location>
        <begin position="56"/>
        <end position="79"/>
    </location>
</feature>
<evidence type="ECO:0000313" key="5">
    <source>
        <dbReference type="Proteomes" id="UP000242662"/>
    </source>
</evidence>
<dbReference type="EMBL" id="FMYM01000003">
    <property type="protein sequence ID" value="SDB92757.1"/>
    <property type="molecule type" value="Genomic_DNA"/>
</dbReference>
<dbReference type="Pfam" id="PF05979">
    <property type="entry name" value="DUF896"/>
    <property type="match status" value="1"/>
</dbReference>
<evidence type="ECO:0000313" key="4">
    <source>
        <dbReference type="EMBL" id="SDB92757.1"/>
    </source>
</evidence>
<keyword evidence="1 2" id="KW-0963">Cytoplasm</keyword>
<dbReference type="Proteomes" id="UP000242662">
    <property type="component" value="Unassembled WGS sequence"/>
</dbReference>
<dbReference type="GO" id="GO:0005737">
    <property type="term" value="C:cytoplasm"/>
    <property type="evidence" value="ECO:0007669"/>
    <property type="project" value="UniProtKB-SubCell"/>
</dbReference>
<evidence type="ECO:0000256" key="1">
    <source>
        <dbReference type="ARBA" id="ARBA00022490"/>
    </source>
</evidence>
<dbReference type="RefSeq" id="WP_090775096.1">
    <property type="nucleotide sequence ID" value="NZ_FMYM01000003.1"/>
</dbReference>
<dbReference type="HAMAP" id="MF_01103">
    <property type="entry name" value="UPF0291"/>
    <property type="match status" value="1"/>
</dbReference>
<evidence type="ECO:0000256" key="2">
    <source>
        <dbReference type="HAMAP-Rule" id="MF_01103"/>
    </source>
</evidence>
<evidence type="ECO:0000256" key="3">
    <source>
        <dbReference type="SAM" id="MobiDB-lite"/>
    </source>
</evidence>
<proteinExistence type="inferred from homology"/>
<dbReference type="InterPro" id="IPR009242">
    <property type="entry name" value="DUF896"/>
</dbReference>
<organism evidence="4 5">
    <name type="scientific">Shouchella lonarensis</name>
    <dbReference type="NCBI Taxonomy" id="1464122"/>
    <lineage>
        <taxon>Bacteria</taxon>
        <taxon>Bacillati</taxon>
        <taxon>Bacillota</taxon>
        <taxon>Bacilli</taxon>
        <taxon>Bacillales</taxon>
        <taxon>Bacillaceae</taxon>
        <taxon>Shouchella</taxon>
    </lineage>
</organism>
<accession>A0A1G6HEM7</accession>
<dbReference type="OrthoDB" id="390105at2"/>
<gene>
    <name evidence="4" type="ORF">SAMN05421737_103256</name>
</gene>
<dbReference type="PANTHER" id="PTHR37300">
    <property type="entry name" value="UPF0291 PROTEIN CBO2609/CLC_2481"/>
    <property type="match status" value="1"/>
</dbReference>
<sequence>MLSKKELARLNELSRLAKAGTLTEAQTKERQALRESYLATFRQSFKDHLHTVKVVDETGQDVTPQKLKDEQAKKHRTEG</sequence>
<protein>
    <recommendedName>
        <fullName evidence="2">UPF0291 protein SAMN05421737_103256</fullName>
    </recommendedName>
</protein>
<comment type="subcellular location">
    <subcellularLocation>
        <location evidence="2">Cytoplasm</location>
    </subcellularLocation>
</comment>
<name>A0A1G6HEM7_9BACI</name>
<dbReference type="Gene3D" id="1.10.287.540">
    <property type="entry name" value="Helix hairpin bin"/>
    <property type="match status" value="1"/>
</dbReference>
<feature type="compositionally biased region" description="Basic and acidic residues" evidence="3">
    <location>
        <begin position="66"/>
        <end position="79"/>
    </location>
</feature>
<reference evidence="5" key="1">
    <citation type="submission" date="2016-09" db="EMBL/GenBank/DDBJ databases">
        <authorList>
            <person name="Varghese N."/>
            <person name="Submissions S."/>
        </authorList>
    </citation>
    <scope>NUCLEOTIDE SEQUENCE [LARGE SCALE GENOMIC DNA]</scope>
    <source>
        <strain evidence="5">25nlg</strain>
    </source>
</reference>
<dbReference type="AlphaFoldDB" id="A0A1G6HEM7"/>
<keyword evidence="5" id="KW-1185">Reference proteome</keyword>
<comment type="similarity">
    <text evidence="2">Belongs to the UPF0291 family.</text>
</comment>
<dbReference type="PANTHER" id="PTHR37300:SF2">
    <property type="entry name" value="UPF0291 PROTEIN BC_1827"/>
    <property type="match status" value="1"/>
</dbReference>